<comment type="caution">
    <text evidence="2">The sequence shown here is derived from an EMBL/GenBank/DDBJ whole genome shotgun (WGS) entry which is preliminary data.</text>
</comment>
<feature type="transmembrane region" description="Helical" evidence="1">
    <location>
        <begin position="91"/>
        <end position="117"/>
    </location>
</feature>
<keyword evidence="1" id="KW-0472">Membrane</keyword>
<feature type="transmembrane region" description="Helical" evidence="1">
    <location>
        <begin position="137"/>
        <end position="158"/>
    </location>
</feature>
<keyword evidence="1" id="KW-0812">Transmembrane</keyword>
<proteinExistence type="predicted"/>
<dbReference type="EMBL" id="JAUSTT010000014">
    <property type="protein sequence ID" value="MDQ0176652.1"/>
    <property type="molecule type" value="Genomic_DNA"/>
</dbReference>
<feature type="transmembrane region" description="Helical" evidence="1">
    <location>
        <begin position="202"/>
        <end position="224"/>
    </location>
</feature>
<feature type="transmembrane region" description="Helical" evidence="1">
    <location>
        <begin position="167"/>
        <end position="190"/>
    </location>
</feature>
<evidence type="ECO:0008006" key="4">
    <source>
        <dbReference type="Google" id="ProtNLM"/>
    </source>
</evidence>
<evidence type="ECO:0000313" key="2">
    <source>
        <dbReference type="EMBL" id="MDQ0176652.1"/>
    </source>
</evidence>
<dbReference type="RefSeq" id="WP_307229978.1">
    <property type="nucleotide sequence ID" value="NZ_JAUSTT010000014.1"/>
</dbReference>
<organism evidence="2 3">
    <name type="scientific">Bacillus chungangensis</name>
    <dbReference type="NCBI Taxonomy" id="587633"/>
    <lineage>
        <taxon>Bacteria</taxon>
        <taxon>Bacillati</taxon>
        <taxon>Bacillota</taxon>
        <taxon>Bacilli</taxon>
        <taxon>Bacillales</taxon>
        <taxon>Bacillaceae</taxon>
        <taxon>Bacillus</taxon>
    </lineage>
</organism>
<protein>
    <recommendedName>
        <fullName evidence="4">ABC transporter permease</fullName>
    </recommendedName>
</protein>
<keyword evidence="3" id="KW-1185">Reference proteome</keyword>
<dbReference type="Proteomes" id="UP001223586">
    <property type="component" value="Unassembled WGS sequence"/>
</dbReference>
<gene>
    <name evidence="2" type="ORF">J2S08_002510</name>
</gene>
<reference evidence="2 3" key="1">
    <citation type="submission" date="2023-07" db="EMBL/GenBank/DDBJ databases">
        <title>Genomic Encyclopedia of Type Strains, Phase IV (KMG-IV): sequencing the most valuable type-strain genomes for metagenomic binning, comparative biology and taxonomic classification.</title>
        <authorList>
            <person name="Goeker M."/>
        </authorList>
    </citation>
    <scope>NUCLEOTIDE SEQUENCE [LARGE SCALE GENOMIC DNA]</scope>
    <source>
        <strain evidence="2 3">DSM 23837</strain>
    </source>
</reference>
<keyword evidence="1" id="KW-1133">Transmembrane helix</keyword>
<name>A0ABT9WTU8_9BACI</name>
<sequence>MGNRDERIIILFECKQNWKAMITNIIFIVLIGFLTGKFIDALQFDKEQSHLFFTDLLLFVALPFCNHSYYHYVTGQLTDHNWRRNIFYRMLPIPTLTIIRAKIMLHWGTLIVVLVLYFTSVSIFSRHLLDYLTILQYVRFSLLWISYIFILNMIVIYLEQTLNRKKFFWITSLVIPLCLFVILILTHYVFPLKSLTYSSLLLAANYTVISLGIPCLVVFLLLYLKAKMSVFILKKDVPML</sequence>
<feature type="transmembrane region" description="Helical" evidence="1">
    <location>
        <begin position="51"/>
        <end position="70"/>
    </location>
</feature>
<feature type="transmembrane region" description="Helical" evidence="1">
    <location>
        <begin position="21"/>
        <end position="39"/>
    </location>
</feature>
<evidence type="ECO:0000313" key="3">
    <source>
        <dbReference type="Proteomes" id="UP001223586"/>
    </source>
</evidence>
<accession>A0ABT9WTU8</accession>
<evidence type="ECO:0000256" key="1">
    <source>
        <dbReference type="SAM" id="Phobius"/>
    </source>
</evidence>